<evidence type="ECO:0000313" key="9">
    <source>
        <dbReference type="Proteomes" id="UP000050909"/>
    </source>
</evidence>
<dbReference type="SUPFAM" id="SSF50346">
    <property type="entry name" value="PRC-barrel domain"/>
    <property type="match status" value="1"/>
</dbReference>
<dbReference type="Pfam" id="PF01782">
    <property type="entry name" value="RimM"/>
    <property type="match status" value="1"/>
</dbReference>
<dbReference type="InterPro" id="IPR056792">
    <property type="entry name" value="PRC_RimM"/>
</dbReference>
<comment type="subcellular location">
    <subcellularLocation>
        <location evidence="5">Cytoplasm</location>
    </subcellularLocation>
</comment>
<evidence type="ECO:0000256" key="4">
    <source>
        <dbReference type="ARBA" id="ARBA00023186"/>
    </source>
</evidence>
<keyword evidence="1 5" id="KW-0963">Cytoplasm</keyword>
<evidence type="ECO:0000256" key="3">
    <source>
        <dbReference type="ARBA" id="ARBA00022552"/>
    </source>
</evidence>
<dbReference type="Pfam" id="PF24986">
    <property type="entry name" value="PRC_RimM"/>
    <property type="match status" value="1"/>
</dbReference>
<dbReference type="Gene3D" id="2.40.30.60">
    <property type="entry name" value="RimM"/>
    <property type="match status" value="1"/>
</dbReference>
<dbReference type="GO" id="GO:0005840">
    <property type="term" value="C:ribosome"/>
    <property type="evidence" value="ECO:0007669"/>
    <property type="project" value="InterPro"/>
</dbReference>
<accession>A0A0R1H4C0</accession>
<dbReference type="RefSeq" id="WP_054744907.1">
    <property type="nucleotide sequence ID" value="NZ_AZCV01000001.1"/>
</dbReference>
<proteinExistence type="inferred from homology"/>
<organism evidence="8 9">
    <name type="scientific">Amylolactobacillus amylotrophicus DSM 20534</name>
    <dbReference type="NCBI Taxonomy" id="1423722"/>
    <lineage>
        <taxon>Bacteria</taxon>
        <taxon>Bacillati</taxon>
        <taxon>Bacillota</taxon>
        <taxon>Bacilli</taxon>
        <taxon>Lactobacillales</taxon>
        <taxon>Lactobacillaceae</taxon>
        <taxon>Amylolactobacillus</taxon>
    </lineage>
</organism>
<dbReference type="EMBL" id="AZCV01000001">
    <property type="protein sequence ID" value="KRK38386.1"/>
    <property type="molecule type" value="Genomic_DNA"/>
</dbReference>
<dbReference type="InterPro" id="IPR036976">
    <property type="entry name" value="RimM_N_sf"/>
</dbReference>
<dbReference type="PANTHER" id="PTHR33692">
    <property type="entry name" value="RIBOSOME MATURATION FACTOR RIMM"/>
    <property type="match status" value="1"/>
</dbReference>
<dbReference type="InterPro" id="IPR011961">
    <property type="entry name" value="RimM"/>
</dbReference>
<evidence type="ECO:0000256" key="5">
    <source>
        <dbReference type="HAMAP-Rule" id="MF_00014"/>
    </source>
</evidence>
<sequence>MSEFYEIGKIVNTHGLRGDVKVIPNTDFIEERFAQKAKVFIKFQNNMIPATVKTVKSVKNFLLVTFSEFDDINQVEQYKGSNLYVSDAQLHDLTENSYYYHEIIGLKVIDEITKQVYGTVSEILAPGANDVWVVDEGNGKSFMLPFIKDVVKRVDLEQQVVEVELMEGLRDED</sequence>
<name>A0A0R1H4C0_9LACO</name>
<dbReference type="InterPro" id="IPR002676">
    <property type="entry name" value="RimM_N"/>
</dbReference>
<dbReference type="GO" id="GO:0005737">
    <property type="term" value="C:cytoplasm"/>
    <property type="evidence" value="ECO:0007669"/>
    <property type="project" value="UniProtKB-SubCell"/>
</dbReference>
<evidence type="ECO:0000313" key="8">
    <source>
        <dbReference type="EMBL" id="KRK38386.1"/>
    </source>
</evidence>
<reference evidence="8 9" key="1">
    <citation type="journal article" date="2015" name="Genome Announc.">
        <title>Expanding the biotechnology potential of lactobacilli through comparative genomics of 213 strains and associated genera.</title>
        <authorList>
            <person name="Sun Z."/>
            <person name="Harris H.M."/>
            <person name="McCann A."/>
            <person name="Guo C."/>
            <person name="Argimon S."/>
            <person name="Zhang W."/>
            <person name="Yang X."/>
            <person name="Jeffery I.B."/>
            <person name="Cooney J.C."/>
            <person name="Kagawa T.F."/>
            <person name="Liu W."/>
            <person name="Song Y."/>
            <person name="Salvetti E."/>
            <person name="Wrobel A."/>
            <person name="Rasinkangas P."/>
            <person name="Parkhill J."/>
            <person name="Rea M.C."/>
            <person name="O'Sullivan O."/>
            <person name="Ritari J."/>
            <person name="Douillard F.P."/>
            <person name="Paul Ross R."/>
            <person name="Yang R."/>
            <person name="Briner A.E."/>
            <person name="Felis G.E."/>
            <person name="de Vos W.M."/>
            <person name="Barrangou R."/>
            <person name="Klaenhammer T.R."/>
            <person name="Caufield P.W."/>
            <person name="Cui Y."/>
            <person name="Zhang H."/>
            <person name="O'Toole P.W."/>
        </authorList>
    </citation>
    <scope>NUCLEOTIDE SEQUENCE [LARGE SCALE GENOMIC DNA]</scope>
    <source>
        <strain evidence="8 9">DSM 20534</strain>
    </source>
</reference>
<keyword evidence="4 5" id="KW-0143">Chaperone</keyword>
<dbReference type="Proteomes" id="UP000050909">
    <property type="component" value="Unassembled WGS sequence"/>
</dbReference>
<dbReference type="InterPro" id="IPR009000">
    <property type="entry name" value="Transl_B-barrel_sf"/>
</dbReference>
<dbReference type="GO" id="GO:0042274">
    <property type="term" value="P:ribosomal small subunit biogenesis"/>
    <property type="evidence" value="ECO:0007669"/>
    <property type="project" value="UniProtKB-UniRule"/>
</dbReference>
<feature type="domain" description="Ribosome maturation factor RimM PRC barrel" evidence="7">
    <location>
        <begin position="101"/>
        <end position="169"/>
    </location>
</feature>
<dbReference type="SUPFAM" id="SSF50447">
    <property type="entry name" value="Translation proteins"/>
    <property type="match status" value="1"/>
</dbReference>
<evidence type="ECO:0000259" key="6">
    <source>
        <dbReference type="Pfam" id="PF01782"/>
    </source>
</evidence>
<dbReference type="GO" id="GO:0043022">
    <property type="term" value="F:ribosome binding"/>
    <property type="evidence" value="ECO:0007669"/>
    <property type="project" value="InterPro"/>
</dbReference>
<comment type="caution">
    <text evidence="8">The sequence shown here is derived from an EMBL/GenBank/DDBJ whole genome shotgun (WGS) entry which is preliminary data.</text>
</comment>
<evidence type="ECO:0000256" key="1">
    <source>
        <dbReference type="ARBA" id="ARBA00022490"/>
    </source>
</evidence>
<evidence type="ECO:0000259" key="7">
    <source>
        <dbReference type="Pfam" id="PF24986"/>
    </source>
</evidence>
<comment type="function">
    <text evidence="5">An accessory protein needed during the final step in the assembly of 30S ribosomal subunit, possibly for assembly of the head region. Essential for efficient processing of 16S rRNA. May be needed both before and after RbfA during the maturation of 16S rRNA. It has affinity for free ribosomal 30S subunits but not for 70S ribosomes.</text>
</comment>
<keyword evidence="2 5" id="KW-0690">Ribosome biogenesis</keyword>
<dbReference type="NCBIfam" id="TIGR02273">
    <property type="entry name" value="16S_RimM"/>
    <property type="match status" value="1"/>
</dbReference>
<dbReference type="Gene3D" id="2.30.30.240">
    <property type="entry name" value="PRC-barrel domain"/>
    <property type="match status" value="1"/>
</dbReference>
<comment type="domain">
    <text evidence="5">The PRC barrel domain binds ribosomal protein uS19.</text>
</comment>
<dbReference type="HAMAP" id="MF_00014">
    <property type="entry name" value="Ribosome_mat_RimM"/>
    <property type="match status" value="1"/>
</dbReference>
<gene>
    <name evidence="5" type="primary">rimM</name>
    <name evidence="8" type="ORF">FC62_GL000069</name>
</gene>
<dbReference type="PANTHER" id="PTHR33692:SF1">
    <property type="entry name" value="RIBOSOME MATURATION FACTOR RIMM"/>
    <property type="match status" value="1"/>
</dbReference>
<keyword evidence="3 5" id="KW-0698">rRNA processing</keyword>
<feature type="domain" description="RimM N-terminal" evidence="6">
    <location>
        <begin position="7"/>
        <end position="88"/>
    </location>
</feature>
<evidence type="ECO:0000256" key="2">
    <source>
        <dbReference type="ARBA" id="ARBA00022517"/>
    </source>
</evidence>
<keyword evidence="9" id="KW-1185">Reference proteome</keyword>
<comment type="subunit">
    <text evidence="5">Binds ribosomal protein uS19.</text>
</comment>
<dbReference type="InterPro" id="IPR011033">
    <property type="entry name" value="PRC_barrel-like_sf"/>
</dbReference>
<protein>
    <recommendedName>
        <fullName evidence="5">Ribosome maturation factor RimM</fullName>
    </recommendedName>
</protein>
<dbReference type="PATRIC" id="fig|1423722.3.peg.69"/>
<comment type="similarity">
    <text evidence="5">Belongs to the RimM family.</text>
</comment>
<dbReference type="AlphaFoldDB" id="A0A0R1H4C0"/>
<dbReference type="GO" id="GO:0006364">
    <property type="term" value="P:rRNA processing"/>
    <property type="evidence" value="ECO:0007669"/>
    <property type="project" value="UniProtKB-UniRule"/>
</dbReference>